<dbReference type="InterPro" id="IPR000175">
    <property type="entry name" value="Na/ntran_symport"/>
</dbReference>
<gene>
    <name evidence="6" type="ORF">OCBIM_22000955mg</name>
</gene>
<name>A0A0L8IGH1_OCTBM</name>
<reference evidence="6" key="1">
    <citation type="submission" date="2015-07" db="EMBL/GenBank/DDBJ databases">
        <title>MeaNS - Measles Nucleotide Surveillance Program.</title>
        <authorList>
            <person name="Tran T."/>
            <person name="Druce J."/>
        </authorList>
    </citation>
    <scope>NUCLEOTIDE SEQUENCE</scope>
    <source>
        <strain evidence="6">UCB-OBI-ISO-001</strain>
        <tissue evidence="6">Gonad</tissue>
    </source>
</reference>
<evidence type="ECO:0000256" key="4">
    <source>
        <dbReference type="ARBA" id="ARBA00022989"/>
    </source>
</evidence>
<protein>
    <submittedName>
        <fullName evidence="6">Uncharacterized protein</fullName>
    </submittedName>
</protein>
<evidence type="ECO:0000256" key="5">
    <source>
        <dbReference type="ARBA" id="ARBA00023136"/>
    </source>
</evidence>
<evidence type="ECO:0000256" key="2">
    <source>
        <dbReference type="ARBA" id="ARBA00022448"/>
    </source>
</evidence>
<dbReference type="Pfam" id="PF00209">
    <property type="entry name" value="SNF"/>
    <property type="match status" value="1"/>
</dbReference>
<keyword evidence="2" id="KW-0813">Transport</keyword>
<dbReference type="SUPFAM" id="SSF161070">
    <property type="entry name" value="SNF-like"/>
    <property type="match status" value="1"/>
</dbReference>
<dbReference type="InterPro" id="IPR037272">
    <property type="entry name" value="SNS_sf"/>
</dbReference>
<proteinExistence type="predicted"/>
<keyword evidence="5" id="KW-0472">Membrane</keyword>
<keyword evidence="3" id="KW-0812">Transmembrane</keyword>
<organism evidence="6">
    <name type="scientific">Octopus bimaculoides</name>
    <name type="common">California two-spotted octopus</name>
    <dbReference type="NCBI Taxonomy" id="37653"/>
    <lineage>
        <taxon>Eukaryota</taxon>
        <taxon>Metazoa</taxon>
        <taxon>Spiralia</taxon>
        <taxon>Lophotrochozoa</taxon>
        <taxon>Mollusca</taxon>
        <taxon>Cephalopoda</taxon>
        <taxon>Coleoidea</taxon>
        <taxon>Octopodiformes</taxon>
        <taxon>Octopoda</taxon>
        <taxon>Incirrata</taxon>
        <taxon>Octopodidae</taxon>
        <taxon>Octopus</taxon>
    </lineage>
</organism>
<accession>A0A0L8IGH1</accession>
<evidence type="ECO:0000313" key="6">
    <source>
        <dbReference type="EMBL" id="KOG00548.1"/>
    </source>
</evidence>
<dbReference type="OrthoDB" id="6065466at2759"/>
<evidence type="ECO:0000256" key="1">
    <source>
        <dbReference type="ARBA" id="ARBA00004141"/>
    </source>
</evidence>
<sequence length="76" mass="8395">MLIFCGIPLAYMELAYGQYGSLGPITVWKAVPFFKVSHLEYHYSEVISSKLSNKKGKRKTAPNLKEVASLLSIGSS</sequence>
<dbReference type="EMBL" id="KQ415782">
    <property type="protein sequence ID" value="KOG00548.1"/>
    <property type="molecule type" value="Genomic_DNA"/>
</dbReference>
<dbReference type="AlphaFoldDB" id="A0A0L8IGH1"/>
<keyword evidence="4" id="KW-1133">Transmembrane helix</keyword>
<comment type="subcellular location">
    <subcellularLocation>
        <location evidence="1">Membrane</location>
        <topology evidence="1">Multi-pass membrane protein</topology>
    </subcellularLocation>
</comment>
<dbReference type="GO" id="GO:0016020">
    <property type="term" value="C:membrane"/>
    <property type="evidence" value="ECO:0007669"/>
    <property type="project" value="UniProtKB-SubCell"/>
</dbReference>
<evidence type="ECO:0000256" key="3">
    <source>
        <dbReference type="ARBA" id="ARBA00022692"/>
    </source>
</evidence>